<dbReference type="AlphaFoldDB" id="A0A150GTD5"/>
<accession>A0A150GTD5</accession>
<dbReference type="PANTHER" id="PTHR44329:SF214">
    <property type="entry name" value="PROTEIN KINASE DOMAIN-CONTAINING PROTEIN"/>
    <property type="match status" value="1"/>
</dbReference>
<dbReference type="Gene3D" id="1.10.510.10">
    <property type="entry name" value="Transferase(Phosphotransferase) domain 1"/>
    <property type="match status" value="1"/>
</dbReference>
<dbReference type="PROSITE" id="PS50011">
    <property type="entry name" value="PROTEIN_KINASE_DOM"/>
    <property type="match status" value="1"/>
</dbReference>
<dbReference type="Gene3D" id="3.30.200.20">
    <property type="entry name" value="Phosphorylase Kinase, domain 1"/>
    <property type="match status" value="1"/>
</dbReference>
<dbReference type="PANTHER" id="PTHR44329">
    <property type="entry name" value="SERINE/THREONINE-PROTEIN KINASE TNNI3K-RELATED"/>
    <property type="match status" value="1"/>
</dbReference>
<protein>
    <recommendedName>
        <fullName evidence="2">Protein kinase domain-containing protein</fullName>
    </recommendedName>
</protein>
<evidence type="ECO:0000259" key="2">
    <source>
        <dbReference type="PROSITE" id="PS50011"/>
    </source>
</evidence>
<reference evidence="4" key="1">
    <citation type="journal article" date="2016" name="Nat. Commun.">
        <title>The Gonium pectorale genome demonstrates co-option of cell cycle regulation during the evolution of multicellularity.</title>
        <authorList>
            <person name="Hanschen E.R."/>
            <person name="Marriage T.N."/>
            <person name="Ferris P.J."/>
            <person name="Hamaji T."/>
            <person name="Toyoda A."/>
            <person name="Fujiyama A."/>
            <person name="Neme R."/>
            <person name="Noguchi H."/>
            <person name="Minakuchi Y."/>
            <person name="Suzuki M."/>
            <person name="Kawai-Toyooka H."/>
            <person name="Smith D.R."/>
            <person name="Sparks H."/>
            <person name="Anderson J."/>
            <person name="Bakaric R."/>
            <person name="Luria V."/>
            <person name="Karger A."/>
            <person name="Kirschner M.W."/>
            <person name="Durand P.M."/>
            <person name="Michod R.E."/>
            <person name="Nozaki H."/>
            <person name="Olson B.J."/>
        </authorList>
    </citation>
    <scope>NUCLEOTIDE SEQUENCE [LARGE SCALE GENOMIC DNA]</scope>
    <source>
        <strain evidence="4">NIES-2863</strain>
    </source>
</reference>
<dbReference type="OrthoDB" id="4062651at2759"/>
<sequence>MPNLGEPKLYDVLLLYATSSVVEWYSVDSIYFRSVRHFGWEGTDVLVTSTPPPDTPTPPLPAPQELDSYSLTRAQTAAGGGSGPQRSSTLRPTPIALAIIRVRANVTKRSITVGSGGYGQPGGSSSGGCVGDGSDGAHGGGSGRDEDVQLGAVLGRGSAGVVYLGMWRGLTVAVKALVVQDGLIGEEGRQRQRAVLEAAISSSLDHPNVVATYAYEVRRMAVRQQEAAEAGGGGPDADGGSGAVHQLLLVQELCEGGSLRGALASGLVPGIGFGDAAALFSLALAADVAAGMAHVHANGIVHGDLSSGNILLRQRSQQDPEQEGGAVVWGQEGPRGPQQPPSDDPAVAAGAGAGGPPWRPPLVAKVCDFGLSVRMGEGQTHASNRWQGTPFYMAPEQLALGRVSKAADVYSFGVVLLELVCGAPAEAVLAGRELQTLAHLAGSATAQQPGPPAHNGSPGPALRALVESLLPAGKQPPPAAGHSQPFACFRAALSELISSCLDSDPARRPAFEEVRGGA</sequence>
<dbReference type="InterPro" id="IPR001245">
    <property type="entry name" value="Ser-Thr/Tyr_kinase_cat_dom"/>
</dbReference>
<feature type="region of interest" description="Disordered" evidence="1">
    <location>
        <begin position="114"/>
        <end position="144"/>
    </location>
</feature>
<evidence type="ECO:0000313" key="4">
    <source>
        <dbReference type="Proteomes" id="UP000075714"/>
    </source>
</evidence>
<proteinExistence type="predicted"/>
<dbReference type="InterPro" id="IPR011009">
    <property type="entry name" value="Kinase-like_dom_sf"/>
</dbReference>
<organism evidence="3 4">
    <name type="scientific">Gonium pectorale</name>
    <name type="common">Green alga</name>
    <dbReference type="NCBI Taxonomy" id="33097"/>
    <lineage>
        <taxon>Eukaryota</taxon>
        <taxon>Viridiplantae</taxon>
        <taxon>Chlorophyta</taxon>
        <taxon>core chlorophytes</taxon>
        <taxon>Chlorophyceae</taxon>
        <taxon>CS clade</taxon>
        <taxon>Chlamydomonadales</taxon>
        <taxon>Volvocaceae</taxon>
        <taxon>Gonium</taxon>
    </lineage>
</organism>
<feature type="compositionally biased region" description="Gly residues" evidence="1">
    <location>
        <begin position="114"/>
        <end position="142"/>
    </location>
</feature>
<evidence type="ECO:0000256" key="1">
    <source>
        <dbReference type="SAM" id="MobiDB-lite"/>
    </source>
</evidence>
<feature type="domain" description="Protein kinase" evidence="2">
    <location>
        <begin position="148"/>
        <end position="518"/>
    </location>
</feature>
<dbReference type="Proteomes" id="UP000075714">
    <property type="component" value="Unassembled WGS sequence"/>
</dbReference>
<dbReference type="SUPFAM" id="SSF56112">
    <property type="entry name" value="Protein kinase-like (PK-like)"/>
    <property type="match status" value="1"/>
</dbReference>
<evidence type="ECO:0000313" key="3">
    <source>
        <dbReference type="EMBL" id="KXZ52948.1"/>
    </source>
</evidence>
<dbReference type="EMBL" id="LSYV01000009">
    <property type="protein sequence ID" value="KXZ52948.1"/>
    <property type="molecule type" value="Genomic_DNA"/>
</dbReference>
<dbReference type="Pfam" id="PF07714">
    <property type="entry name" value="PK_Tyr_Ser-Thr"/>
    <property type="match status" value="1"/>
</dbReference>
<dbReference type="PROSITE" id="PS00109">
    <property type="entry name" value="PROTEIN_KINASE_TYR"/>
    <property type="match status" value="1"/>
</dbReference>
<comment type="caution">
    <text evidence="3">The sequence shown here is derived from an EMBL/GenBank/DDBJ whole genome shotgun (WGS) entry which is preliminary data.</text>
</comment>
<dbReference type="STRING" id="33097.A0A150GTD5"/>
<dbReference type="InterPro" id="IPR008266">
    <property type="entry name" value="Tyr_kinase_AS"/>
</dbReference>
<dbReference type="InterPro" id="IPR000719">
    <property type="entry name" value="Prot_kinase_dom"/>
</dbReference>
<dbReference type="InterPro" id="IPR051681">
    <property type="entry name" value="Ser/Thr_Kinases-Pseudokinases"/>
</dbReference>
<feature type="region of interest" description="Disordered" evidence="1">
    <location>
        <begin position="314"/>
        <end position="356"/>
    </location>
</feature>
<gene>
    <name evidence="3" type="ORF">GPECTOR_8g322</name>
</gene>
<name>A0A150GTD5_GONPE</name>
<dbReference type="GO" id="GO:0005524">
    <property type="term" value="F:ATP binding"/>
    <property type="evidence" value="ECO:0007669"/>
    <property type="project" value="InterPro"/>
</dbReference>
<keyword evidence="4" id="KW-1185">Reference proteome</keyword>
<dbReference type="GO" id="GO:0004674">
    <property type="term" value="F:protein serine/threonine kinase activity"/>
    <property type="evidence" value="ECO:0007669"/>
    <property type="project" value="TreeGrafter"/>
</dbReference>